<evidence type="ECO:0000256" key="1">
    <source>
        <dbReference type="ARBA" id="ARBA00004651"/>
    </source>
</evidence>
<feature type="transmembrane region" description="Helical" evidence="8">
    <location>
        <begin position="178"/>
        <end position="198"/>
    </location>
</feature>
<evidence type="ECO:0000256" key="4">
    <source>
        <dbReference type="ARBA" id="ARBA00022989"/>
    </source>
</evidence>
<keyword evidence="5 8" id="KW-0472">Membrane</keyword>
<evidence type="ECO:0000313" key="10">
    <source>
        <dbReference type="RefSeq" id="XP_023174881.2"/>
    </source>
</evidence>
<dbReference type="GO" id="GO:0007165">
    <property type="term" value="P:signal transduction"/>
    <property type="evidence" value="ECO:0007669"/>
    <property type="project" value="UniProtKB-KW"/>
</dbReference>
<keyword evidence="9" id="KW-1185">Reference proteome</keyword>
<name>A0A6J1M6U0_DROHY</name>
<feature type="transmembrane region" description="Helical" evidence="8">
    <location>
        <begin position="20"/>
        <end position="37"/>
    </location>
</feature>
<feature type="transmembrane region" description="Helical" evidence="8">
    <location>
        <begin position="49"/>
        <end position="69"/>
    </location>
</feature>
<dbReference type="CTD" id="117496"/>
<keyword evidence="2 8" id="KW-1003">Cell membrane</keyword>
<evidence type="ECO:0000256" key="5">
    <source>
        <dbReference type="ARBA" id="ARBA00023136"/>
    </source>
</evidence>
<organism evidence="9 10">
    <name type="scientific">Drosophila hydei</name>
    <name type="common">Fruit fly</name>
    <dbReference type="NCBI Taxonomy" id="7224"/>
    <lineage>
        <taxon>Eukaryota</taxon>
        <taxon>Metazoa</taxon>
        <taxon>Ecdysozoa</taxon>
        <taxon>Arthropoda</taxon>
        <taxon>Hexapoda</taxon>
        <taxon>Insecta</taxon>
        <taxon>Pterygota</taxon>
        <taxon>Neoptera</taxon>
        <taxon>Endopterygota</taxon>
        <taxon>Diptera</taxon>
        <taxon>Brachycera</taxon>
        <taxon>Muscomorpha</taxon>
        <taxon>Ephydroidea</taxon>
        <taxon>Drosophilidae</taxon>
        <taxon>Drosophila</taxon>
    </lineage>
</organism>
<gene>
    <name evidence="10" type="primary">LOC111602155</name>
</gene>
<dbReference type="InterPro" id="IPR013604">
    <property type="entry name" value="7TM_chemorcpt"/>
</dbReference>
<feature type="transmembrane region" description="Helical" evidence="8">
    <location>
        <begin position="393"/>
        <end position="412"/>
    </location>
</feature>
<dbReference type="Proteomes" id="UP000504633">
    <property type="component" value="Unplaced"/>
</dbReference>
<dbReference type="GO" id="GO:0043025">
    <property type="term" value="C:neuronal cell body"/>
    <property type="evidence" value="ECO:0007669"/>
    <property type="project" value="TreeGrafter"/>
</dbReference>
<comment type="similarity">
    <text evidence="8">Belongs to the insect chemoreceptor superfamily. Gustatory receptor (GR) family.</text>
</comment>
<dbReference type="GeneID" id="111602155"/>
<dbReference type="PANTHER" id="PTHR21143:SF104">
    <property type="entry name" value="GUSTATORY RECEPTOR 8A-RELATED"/>
    <property type="match status" value="1"/>
</dbReference>
<dbReference type="GO" id="GO:0030424">
    <property type="term" value="C:axon"/>
    <property type="evidence" value="ECO:0007669"/>
    <property type="project" value="TreeGrafter"/>
</dbReference>
<comment type="subcellular location">
    <subcellularLocation>
        <location evidence="1 8">Cell membrane</location>
        <topology evidence="1 8">Multi-pass membrane protein</topology>
    </subcellularLocation>
</comment>
<feature type="transmembrane region" description="Helical" evidence="8">
    <location>
        <begin position="89"/>
        <end position="110"/>
    </location>
</feature>
<dbReference type="AlphaFoldDB" id="A0A6J1M6U0"/>
<dbReference type="GO" id="GO:0007635">
    <property type="term" value="P:chemosensory behavior"/>
    <property type="evidence" value="ECO:0007669"/>
    <property type="project" value="TreeGrafter"/>
</dbReference>
<evidence type="ECO:0000256" key="2">
    <source>
        <dbReference type="ARBA" id="ARBA00022475"/>
    </source>
</evidence>
<evidence type="ECO:0000256" key="6">
    <source>
        <dbReference type="ARBA" id="ARBA00023170"/>
    </source>
</evidence>
<dbReference type="OMA" id="YFMEATA"/>
<dbReference type="KEGG" id="dhe:111602155"/>
<evidence type="ECO:0000256" key="7">
    <source>
        <dbReference type="ARBA" id="ARBA00023224"/>
    </source>
</evidence>
<comment type="function">
    <text evidence="8">Gustatory receptor which mediates acceptance or avoidance behavior, depending on its substrates.</text>
</comment>
<evidence type="ECO:0000313" key="9">
    <source>
        <dbReference type="Proteomes" id="UP000504633"/>
    </source>
</evidence>
<keyword evidence="6 8" id="KW-0675">Receptor</keyword>
<dbReference type="Pfam" id="PF08395">
    <property type="entry name" value="7tm_7"/>
    <property type="match status" value="1"/>
</dbReference>
<dbReference type="PANTHER" id="PTHR21143">
    <property type="entry name" value="INVERTEBRATE GUSTATORY RECEPTOR"/>
    <property type="match status" value="1"/>
</dbReference>
<dbReference type="GO" id="GO:0008049">
    <property type="term" value="P:male courtship behavior"/>
    <property type="evidence" value="ECO:0007669"/>
    <property type="project" value="TreeGrafter"/>
</dbReference>
<dbReference type="GO" id="GO:0030425">
    <property type="term" value="C:dendrite"/>
    <property type="evidence" value="ECO:0007669"/>
    <property type="project" value="TreeGrafter"/>
</dbReference>
<feature type="transmembrane region" description="Helical" evidence="8">
    <location>
        <begin position="273"/>
        <end position="295"/>
    </location>
</feature>
<evidence type="ECO:0000256" key="8">
    <source>
        <dbReference type="RuleBase" id="RU363108"/>
    </source>
</evidence>
<evidence type="ECO:0000256" key="3">
    <source>
        <dbReference type="ARBA" id="ARBA00022692"/>
    </source>
</evidence>
<comment type="caution">
    <text evidence="8">Lacks conserved residue(s) required for the propagation of feature annotation.</text>
</comment>
<protein>
    <recommendedName>
        <fullName evidence="8">Gustatory receptor</fullName>
    </recommendedName>
</protein>
<sequence>MWPIWRQLLSPRDAYGAEQTLLLFTYLLGLTPFRLRGQAMRHFELCRLGYLNALLQLAFFGYCFLAALVQQQSIVGYFFNSPISQVGDSLQKFIGMTGMFTLFLCCGLRVRLLIRLCDMIAGIDDHLLNVGICFNYGRIMSLRHTKLFLMSGVQFAYLTSSLYMLLSNDVRPTYTVAVAFYVPQVFLLSIVLLFGAILHRCWQHFDALNKVLKNLAHQWDTRSIKAVQKQRSLQCLDSFSMYTIVTKDPSEIIQESMEIHHLICEAAATANKYFTYQLLTIISIAFLIIVFDAYYVLETLLGKSKRESKFKTVEFVTFFSCQMILYLIAIVSIVEGSNRAIKKSEKTGAIVHSLLNKTKCVEVRDKLQQFSMQLMHLKINFTAAGLFNIDRTLYFTISGALTTYLIILLQFTSNSPSNENGFDCCEAYHNISNHTV</sequence>
<dbReference type="OrthoDB" id="6366728at2759"/>
<accession>A0A6J1M6U0</accession>
<reference evidence="10" key="1">
    <citation type="submission" date="2025-08" db="UniProtKB">
        <authorList>
            <consortium name="RefSeq"/>
        </authorList>
    </citation>
    <scope>IDENTIFICATION</scope>
    <source>
        <strain evidence="10">15085-1641.00</strain>
        <tissue evidence="10">Whole body</tissue>
    </source>
</reference>
<dbReference type="GO" id="GO:0005886">
    <property type="term" value="C:plasma membrane"/>
    <property type="evidence" value="ECO:0007669"/>
    <property type="project" value="UniProtKB-SubCell"/>
</dbReference>
<feature type="transmembrane region" description="Helical" evidence="8">
    <location>
        <begin position="147"/>
        <end position="166"/>
    </location>
</feature>
<keyword evidence="4 8" id="KW-1133">Transmembrane helix</keyword>
<keyword evidence="3 8" id="KW-0812">Transmembrane</keyword>
<proteinExistence type="inferred from homology"/>
<dbReference type="GO" id="GO:0050909">
    <property type="term" value="P:sensory perception of taste"/>
    <property type="evidence" value="ECO:0007669"/>
    <property type="project" value="InterPro"/>
</dbReference>
<keyword evidence="7 8" id="KW-0807">Transducer</keyword>
<feature type="transmembrane region" description="Helical" evidence="8">
    <location>
        <begin position="315"/>
        <end position="334"/>
    </location>
</feature>
<dbReference type="RefSeq" id="XP_023174881.2">
    <property type="nucleotide sequence ID" value="XM_023319113.2"/>
</dbReference>